<dbReference type="SUPFAM" id="SSF54292">
    <property type="entry name" value="2Fe-2S ferredoxin-like"/>
    <property type="match status" value="1"/>
</dbReference>
<dbReference type="InterPro" id="IPR001055">
    <property type="entry name" value="Adrenodoxin-like"/>
</dbReference>
<keyword evidence="4" id="KW-0411">Iron-sulfur</keyword>
<feature type="non-terminal residue" evidence="7">
    <location>
        <position position="1"/>
    </location>
</feature>
<keyword evidence="1" id="KW-0001">2Fe-2S</keyword>
<evidence type="ECO:0000313" key="8">
    <source>
        <dbReference type="Proteomes" id="UP000324897"/>
    </source>
</evidence>
<dbReference type="GO" id="GO:0140647">
    <property type="term" value="P:P450-containing electron transport chain"/>
    <property type="evidence" value="ECO:0007669"/>
    <property type="project" value="InterPro"/>
</dbReference>
<evidence type="ECO:0000256" key="2">
    <source>
        <dbReference type="ARBA" id="ARBA00022723"/>
    </source>
</evidence>
<name>A0A5J9TLE4_9POAL</name>
<dbReference type="InterPro" id="IPR001041">
    <property type="entry name" value="2Fe-2S_ferredoxin-type"/>
</dbReference>
<dbReference type="GO" id="GO:0009055">
    <property type="term" value="F:electron transfer activity"/>
    <property type="evidence" value="ECO:0007669"/>
    <property type="project" value="TreeGrafter"/>
</dbReference>
<dbReference type="PANTHER" id="PTHR23426">
    <property type="entry name" value="FERREDOXIN/ADRENODOXIN"/>
    <property type="match status" value="1"/>
</dbReference>
<evidence type="ECO:0000256" key="3">
    <source>
        <dbReference type="ARBA" id="ARBA00023004"/>
    </source>
</evidence>
<dbReference type="Gramene" id="TVU12219">
    <property type="protein sequence ID" value="TVU12219"/>
    <property type="gene ID" value="EJB05_45852"/>
</dbReference>
<gene>
    <name evidence="7" type="ORF">EJB05_45852</name>
</gene>
<accession>A0A5J9TLE4</accession>
<dbReference type="InterPro" id="IPR012675">
    <property type="entry name" value="Beta-grasp_dom_sf"/>
</dbReference>
<dbReference type="GO" id="GO:0051537">
    <property type="term" value="F:2 iron, 2 sulfur cluster binding"/>
    <property type="evidence" value="ECO:0007669"/>
    <property type="project" value="UniProtKB-KW"/>
</dbReference>
<protein>
    <recommendedName>
        <fullName evidence="6">2Fe-2S ferredoxin-type domain-containing protein</fullName>
    </recommendedName>
</protein>
<dbReference type="InterPro" id="IPR018298">
    <property type="entry name" value="Adrenodoxin_Fe-S_BS"/>
</dbReference>
<dbReference type="PRINTS" id="PR00355">
    <property type="entry name" value="ADRENODOXIN"/>
</dbReference>
<feature type="domain" description="2Fe-2S ferredoxin-type" evidence="6">
    <location>
        <begin position="252"/>
        <end position="355"/>
    </location>
</feature>
<dbReference type="Pfam" id="PF00111">
    <property type="entry name" value="Fer2"/>
    <property type="match status" value="1"/>
</dbReference>
<evidence type="ECO:0000259" key="6">
    <source>
        <dbReference type="PROSITE" id="PS51085"/>
    </source>
</evidence>
<dbReference type="PROSITE" id="PS51085">
    <property type="entry name" value="2FE2S_FER_2"/>
    <property type="match status" value="1"/>
</dbReference>
<organism evidence="7 8">
    <name type="scientific">Eragrostis curvula</name>
    <name type="common">weeping love grass</name>
    <dbReference type="NCBI Taxonomy" id="38414"/>
    <lineage>
        <taxon>Eukaryota</taxon>
        <taxon>Viridiplantae</taxon>
        <taxon>Streptophyta</taxon>
        <taxon>Embryophyta</taxon>
        <taxon>Tracheophyta</taxon>
        <taxon>Spermatophyta</taxon>
        <taxon>Magnoliopsida</taxon>
        <taxon>Liliopsida</taxon>
        <taxon>Poales</taxon>
        <taxon>Poaceae</taxon>
        <taxon>PACMAD clade</taxon>
        <taxon>Chloridoideae</taxon>
        <taxon>Eragrostideae</taxon>
        <taxon>Eragrostidinae</taxon>
        <taxon>Eragrostis</taxon>
    </lineage>
</organism>
<keyword evidence="2" id="KW-0479">Metal-binding</keyword>
<sequence>FHGKILASFYRDHRQPRGEARERTVHGRYSPYEAAGGGGADLPAGEVASSPVVGAGGGGAGVPNGGGRGRGLGRVSPSWVVTSWALTGPFRYFAKWASRYFAKWASGPVWWRHAWGGSCVSRLLARTGGSGLQFLPPLIRRLRPSRRRVERRRPAAGSSRLRKVRHLVFSGSEGAGSAAAMFSRVSRLGARLLREARAGSLPSSRGSLYQAHVNRPSTPLVSPTVRSLRNNLFSTATSNCDQGESSQEKEKISVTFVNKDGSEQTISVPVGMNILEAAHENDIELEGACEGSLACSTCHVIVMDVNYYNKLEEPTDEENDMLDLAFGLTETSRLGCQVIAKPELDGMRLALPAATRNFAVDGFVPKPH</sequence>
<evidence type="ECO:0000256" key="5">
    <source>
        <dbReference type="ARBA" id="ARBA00034078"/>
    </source>
</evidence>
<dbReference type="OrthoDB" id="268593at2759"/>
<dbReference type="Gene3D" id="3.10.20.30">
    <property type="match status" value="1"/>
</dbReference>
<proteinExistence type="predicted"/>
<dbReference type="Proteomes" id="UP000324897">
    <property type="component" value="Chromosome 3"/>
</dbReference>
<reference evidence="7 8" key="1">
    <citation type="journal article" date="2019" name="Sci. Rep.">
        <title>A high-quality genome of Eragrostis curvula grass provides insights into Poaceae evolution and supports new strategies to enhance forage quality.</title>
        <authorList>
            <person name="Carballo J."/>
            <person name="Santos B.A.C.M."/>
            <person name="Zappacosta D."/>
            <person name="Garbus I."/>
            <person name="Selva J.P."/>
            <person name="Gallo C.A."/>
            <person name="Diaz A."/>
            <person name="Albertini E."/>
            <person name="Caccamo M."/>
            <person name="Echenique V."/>
        </authorList>
    </citation>
    <scope>NUCLEOTIDE SEQUENCE [LARGE SCALE GENOMIC DNA]</scope>
    <source>
        <strain evidence="8">cv. Victoria</strain>
        <tissue evidence="7">Leaf</tissue>
    </source>
</reference>
<dbReference type="GO" id="GO:0046872">
    <property type="term" value="F:metal ion binding"/>
    <property type="evidence" value="ECO:0007669"/>
    <property type="project" value="UniProtKB-KW"/>
</dbReference>
<evidence type="ECO:0000256" key="4">
    <source>
        <dbReference type="ARBA" id="ARBA00023014"/>
    </source>
</evidence>
<keyword evidence="3" id="KW-0408">Iron</keyword>
<dbReference type="InterPro" id="IPR036010">
    <property type="entry name" value="2Fe-2S_ferredoxin-like_sf"/>
</dbReference>
<dbReference type="PANTHER" id="PTHR23426:SF34">
    <property type="entry name" value="ADRENODOXIN-LIKE PROTEIN 1, MITOCHONDRIAL-RELATED"/>
    <property type="match status" value="1"/>
</dbReference>
<dbReference type="EMBL" id="RWGY01000039">
    <property type="protein sequence ID" value="TVU12219.1"/>
    <property type="molecule type" value="Genomic_DNA"/>
</dbReference>
<evidence type="ECO:0000256" key="1">
    <source>
        <dbReference type="ARBA" id="ARBA00022714"/>
    </source>
</evidence>
<dbReference type="GO" id="GO:0005739">
    <property type="term" value="C:mitochondrion"/>
    <property type="evidence" value="ECO:0007669"/>
    <property type="project" value="TreeGrafter"/>
</dbReference>
<dbReference type="PROSITE" id="PS00814">
    <property type="entry name" value="ADX"/>
    <property type="match status" value="1"/>
</dbReference>
<dbReference type="CDD" id="cd00207">
    <property type="entry name" value="fer2"/>
    <property type="match status" value="1"/>
</dbReference>
<dbReference type="AlphaFoldDB" id="A0A5J9TLE4"/>
<comment type="cofactor">
    <cofactor evidence="5">
        <name>[2Fe-2S] cluster</name>
        <dbReference type="ChEBI" id="CHEBI:190135"/>
    </cofactor>
</comment>
<comment type="caution">
    <text evidence="7">The sequence shown here is derived from an EMBL/GenBank/DDBJ whole genome shotgun (WGS) entry which is preliminary data.</text>
</comment>
<keyword evidence="8" id="KW-1185">Reference proteome</keyword>
<evidence type="ECO:0000313" key="7">
    <source>
        <dbReference type="EMBL" id="TVU12219.1"/>
    </source>
</evidence>